<keyword evidence="7" id="KW-0282">Flagellum</keyword>
<dbReference type="Proteomes" id="UP001170481">
    <property type="component" value="Unassembled WGS sequence"/>
</dbReference>
<dbReference type="GO" id="GO:0044780">
    <property type="term" value="P:bacterial-type flagellum assembly"/>
    <property type="evidence" value="ECO:0007669"/>
    <property type="project" value="InterPro"/>
</dbReference>
<reference evidence="7" key="1">
    <citation type="submission" date="2023-07" db="EMBL/GenBank/DDBJ databases">
        <title>Genome content predicts the carbon catabolic preferences of heterotrophic bacteria.</title>
        <authorList>
            <person name="Gralka M."/>
        </authorList>
    </citation>
    <scope>NUCLEOTIDE SEQUENCE</scope>
    <source>
        <strain evidence="7">C2R13</strain>
    </source>
</reference>
<evidence type="ECO:0000256" key="3">
    <source>
        <dbReference type="ARBA" id="ARBA00022490"/>
    </source>
</evidence>
<dbReference type="NCBIfam" id="TIGR00208">
    <property type="entry name" value="fliS"/>
    <property type="match status" value="1"/>
</dbReference>
<name>A0AAP4TW11_9GAMM</name>
<evidence type="ECO:0000256" key="6">
    <source>
        <dbReference type="PIRNR" id="PIRNR039090"/>
    </source>
</evidence>
<dbReference type="PANTHER" id="PTHR34773">
    <property type="entry name" value="FLAGELLAR SECRETION CHAPERONE FLIS"/>
    <property type="match status" value="1"/>
</dbReference>
<comment type="subcellular location">
    <subcellularLocation>
        <location evidence="1 6">Cytoplasm</location>
        <location evidence="1 6">Cytosol</location>
    </subcellularLocation>
</comment>
<evidence type="ECO:0000313" key="8">
    <source>
        <dbReference type="Proteomes" id="UP001170481"/>
    </source>
</evidence>
<comment type="similarity">
    <text evidence="2 6">Belongs to the FliS family.</text>
</comment>
<dbReference type="Pfam" id="PF02561">
    <property type="entry name" value="FliS"/>
    <property type="match status" value="1"/>
</dbReference>
<keyword evidence="7" id="KW-0969">Cilium</keyword>
<protein>
    <recommendedName>
        <fullName evidence="6">Flagellar secretion chaperone FliS</fullName>
    </recommendedName>
</protein>
<evidence type="ECO:0000256" key="4">
    <source>
        <dbReference type="ARBA" id="ARBA00022795"/>
    </source>
</evidence>
<keyword evidence="4 6" id="KW-1005">Bacterial flagellum biogenesis</keyword>
<dbReference type="GO" id="GO:0071973">
    <property type="term" value="P:bacterial-type flagellum-dependent cell motility"/>
    <property type="evidence" value="ECO:0007669"/>
    <property type="project" value="TreeGrafter"/>
</dbReference>
<dbReference type="InterPro" id="IPR036584">
    <property type="entry name" value="FliS_sf"/>
</dbReference>
<accession>A0AAP4TW11</accession>
<dbReference type="AlphaFoldDB" id="A0AAP4TW11"/>
<evidence type="ECO:0000313" key="7">
    <source>
        <dbReference type="EMBL" id="MDO6670572.1"/>
    </source>
</evidence>
<gene>
    <name evidence="7" type="primary">fliS</name>
    <name evidence="7" type="ORF">Q4535_00435</name>
</gene>
<evidence type="ECO:0000256" key="5">
    <source>
        <dbReference type="ARBA" id="ARBA00023186"/>
    </source>
</evidence>
<dbReference type="SUPFAM" id="SSF101116">
    <property type="entry name" value="Flagellar export chaperone FliS"/>
    <property type="match status" value="1"/>
</dbReference>
<dbReference type="CDD" id="cd16098">
    <property type="entry name" value="FliS"/>
    <property type="match status" value="1"/>
</dbReference>
<dbReference type="PIRSF" id="PIRSF039090">
    <property type="entry name" value="Flis"/>
    <property type="match status" value="1"/>
</dbReference>
<proteinExistence type="inferred from homology"/>
<evidence type="ECO:0000256" key="2">
    <source>
        <dbReference type="ARBA" id="ARBA00008787"/>
    </source>
</evidence>
<dbReference type="RefSeq" id="WP_054556596.1">
    <property type="nucleotide sequence ID" value="NZ_JAHKQM010000015.1"/>
</dbReference>
<keyword evidence="3 6" id="KW-0963">Cytoplasm</keyword>
<dbReference type="PANTHER" id="PTHR34773:SF1">
    <property type="entry name" value="FLAGELLAR SECRETION CHAPERONE FLIS"/>
    <property type="match status" value="1"/>
</dbReference>
<organism evidence="7 8">
    <name type="scientific">Cobetia amphilecti</name>
    <dbReference type="NCBI Taxonomy" id="1055104"/>
    <lineage>
        <taxon>Bacteria</taxon>
        <taxon>Pseudomonadati</taxon>
        <taxon>Pseudomonadota</taxon>
        <taxon>Gammaproteobacteria</taxon>
        <taxon>Oceanospirillales</taxon>
        <taxon>Halomonadaceae</taxon>
        <taxon>Cobetia</taxon>
    </lineage>
</organism>
<keyword evidence="7" id="KW-0966">Cell projection</keyword>
<dbReference type="GO" id="GO:0005829">
    <property type="term" value="C:cytosol"/>
    <property type="evidence" value="ECO:0007669"/>
    <property type="project" value="UniProtKB-SubCell"/>
</dbReference>
<evidence type="ECO:0000256" key="1">
    <source>
        <dbReference type="ARBA" id="ARBA00004514"/>
    </source>
</evidence>
<sequence length="133" mass="14453">MSRYRGANAYARVGVESGVLSASPHQLIVMLFEGADRALAAARLQMEAGDVAAKGQSLAKATSIVTEGLRACLDHEQGNEVATNLDRMYDYIARLIMQANLGNSPEKLDEARRLLNELGDAWRQIAVHDKGLD</sequence>
<dbReference type="InterPro" id="IPR003713">
    <property type="entry name" value="FliS"/>
</dbReference>
<dbReference type="EMBL" id="JAUORK010000001">
    <property type="protein sequence ID" value="MDO6670572.1"/>
    <property type="molecule type" value="Genomic_DNA"/>
</dbReference>
<comment type="caution">
    <text evidence="7">The sequence shown here is derived from an EMBL/GenBank/DDBJ whole genome shotgun (WGS) entry which is preliminary data.</text>
</comment>
<keyword evidence="5" id="KW-0143">Chaperone</keyword>
<dbReference type="Gene3D" id="1.20.120.340">
    <property type="entry name" value="Flagellar protein FliS"/>
    <property type="match status" value="1"/>
</dbReference>